<evidence type="ECO:0008006" key="5">
    <source>
        <dbReference type="Google" id="ProtNLM"/>
    </source>
</evidence>
<dbReference type="PROSITE" id="PS51257">
    <property type="entry name" value="PROKAR_LIPOPROTEIN"/>
    <property type="match status" value="1"/>
</dbReference>
<dbReference type="RefSeq" id="WP_052002259.1">
    <property type="nucleotide sequence ID" value="NZ_BAUT01000035.1"/>
</dbReference>
<evidence type="ECO:0000256" key="1">
    <source>
        <dbReference type="SAM" id="MobiDB-lite"/>
    </source>
</evidence>
<keyword evidence="2" id="KW-0732">Signal</keyword>
<comment type="caution">
    <text evidence="3">The sequence shown here is derived from an EMBL/GenBank/DDBJ whole genome shotgun (WGS) entry which is preliminary data.</text>
</comment>
<dbReference type="Gene3D" id="1.10.4030.10">
    <property type="entry name" value="Porin chaperone SurA, peptide-binding domain"/>
    <property type="match status" value="1"/>
</dbReference>
<dbReference type="AlphaFoldDB" id="W4Q5H1"/>
<proteinExistence type="predicted"/>
<gene>
    <name evidence="3" type="ORF">JCM9140_3036</name>
</gene>
<dbReference type="STRING" id="1236970.JCM9140_3036"/>
<keyword evidence="4" id="KW-1185">Reference proteome</keyword>
<evidence type="ECO:0000256" key="2">
    <source>
        <dbReference type="SAM" id="SignalP"/>
    </source>
</evidence>
<dbReference type="PANTHER" id="PTHR47245:SF2">
    <property type="entry name" value="PEPTIDYL-PROLYL CIS-TRANS ISOMERASE HP_0175-RELATED"/>
    <property type="match status" value="1"/>
</dbReference>
<protein>
    <recommendedName>
        <fullName evidence="5">Foldase protein PrsA</fullName>
    </recommendedName>
</protein>
<dbReference type="SUPFAM" id="SSF109998">
    <property type="entry name" value="Triger factor/SurA peptide-binding domain-like"/>
    <property type="match status" value="1"/>
</dbReference>
<dbReference type="Pfam" id="PF13624">
    <property type="entry name" value="SurA_N_3"/>
    <property type="match status" value="1"/>
</dbReference>
<feature type="signal peptide" evidence="2">
    <location>
        <begin position="1"/>
        <end position="20"/>
    </location>
</feature>
<name>W4Q5H1_9BACI</name>
<dbReference type="InterPro" id="IPR050245">
    <property type="entry name" value="PrsA_foldase"/>
</dbReference>
<dbReference type="InterPro" id="IPR027304">
    <property type="entry name" value="Trigger_fact/SurA_dom_sf"/>
</dbReference>
<reference evidence="3" key="1">
    <citation type="journal article" date="2014" name="Genome Announc.">
        <title>Draft Genome Sequences of Three Alkaliphilic Bacillus Strains, Bacillus wakoensis JCM 9140T, Bacillus akibai JCM 9157T, and Bacillus hemicellulosilyticus JCM 9152T.</title>
        <authorList>
            <person name="Yuki M."/>
            <person name="Oshima K."/>
            <person name="Suda W."/>
            <person name="Oshida Y."/>
            <person name="Kitamura K."/>
            <person name="Iida T."/>
            <person name="Hattori M."/>
            <person name="Ohkuma M."/>
        </authorList>
    </citation>
    <scope>NUCLEOTIDE SEQUENCE [LARGE SCALE GENOMIC DNA]</scope>
    <source>
        <strain evidence="3">JCM 9140</strain>
    </source>
</reference>
<accession>W4Q5H1</accession>
<evidence type="ECO:0000313" key="3">
    <source>
        <dbReference type="EMBL" id="GAE26928.1"/>
    </source>
</evidence>
<dbReference type="EMBL" id="BAUT01000035">
    <property type="protein sequence ID" value="GAE26928.1"/>
    <property type="molecule type" value="Genomic_DNA"/>
</dbReference>
<feature type="region of interest" description="Disordered" evidence="1">
    <location>
        <begin position="24"/>
        <end position="59"/>
    </location>
</feature>
<organism evidence="3 4">
    <name type="scientific">Halalkalibacter wakoensis JCM 9140</name>
    <dbReference type="NCBI Taxonomy" id="1236970"/>
    <lineage>
        <taxon>Bacteria</taxon>
        <taxon>Bacillati</taxon>
        <taxon>Bacillota</taxon>
        <taxon>Bacilli</taxon>
        <taxon>Bacillales</taxon>
        <taxon>Bacillaceae</taxon>
        <taxon>Halalkalibacter</taxon>
    </lineage>
</organism>
<dbReference type="Proteomes" id="UP000018890">
    <property type="component" value="Unassembled WGS sequence"/>
</dbReference>
<feature type="chain" id="PRO_5038585876" description="Foldase protein PrsA" evidence="2">
    <location>
        <begin position="21"/>
        <end position="252"/>
    </location>
</feature>
<dbReference type="PANTHER" id="PTHR47245">
    <property type="entry name" value="PEPTIDYLPROLYL ISOMERASE"/>
    <property type="match status" value="1"/>
</dbReference>
<sequence length="252" mass="27918">MNKKLATGLGICTLAFGLVACGGEETTSEEQEPTQEETTPTAEAEGLEHPEQETASILDTEEIPEVVATVNGQDIEKELFVSTLEQQAMQASMQGIDFESEEGALYLEDLRNQVLDQFISTELITTAAHNEGIEATDEEIDHGLTDLMAQSGLESEEQLQELLDSQGISMDEVRDDIATNVINTKYLEQNLANTDVSEEEIQAFYDEAVAGFSEDQSEVPSLEEVRSEIEYQLQMDNHIETLKENSDVQIYI</sequence>
<feature type="compositionally biased region" description="Acidic residues" evidence="1">
    <location>
        <begin position="26"/>
        <end position="35"/>
    </location>
</feature>
<evidence type="ECO:0000313" key="4">
    <source>
        <dbReference type="Proteomes" id="UP000018890"/>
    </source>
</evidence>